<dbReference type="SUPFAM" id="SSF53335">
    <property type="entry name" value="S-adenosyl-L-methionine-dependent methyltransferases"/>
    <property type="match status" value="1"/>
</dbReference>
<dbReference type="CDD" id="cd02440">
    <property type="entry name" value="AdoMet_MTases"/>
    <property type="match status" value="1"/>
</dbReference>
<organism evidence="3 4">
    <name type="scientific">Brachybacterium epidermidis</name>
    <dbReference type="NCBI Taxonomy" id="2781983"/>
    <lineage>
        <taxon>Bacteria</taxon>
        <taxon>Bacillati</taxon>
        <taxon>Actinomycetota</taxon>
        <taxon>Actinomycetes</taxon>
        <taxon>Micrococcales</taxon>
        <taxon>Dermabacteraceae</taxon>
        <taxon>Brachybacterium</taxon>
    </lineage>
</organism>
<keyword evidence="3" id="KW-0489">Methyltransferase</keyword>
<dbReference type="Gene3D" id="3.40.50.150">
    <property type="entry name" value="Vaccinia Virus protein VP39"/>
    <property type="match status" value="1"/>
</dbReference>
<feature type="region of interest" description="Disordered" evidence="1">
    <location>
        <begin position="227"/>
        <end position="255"/>
    </location>
</feature>
<dbReference type="Pfam" id="PF08242">
    <property type="entry name" value="Methyltransf_12"/>
    <property type="match status" value="1"/>
</dbReference>
<comment type="caution">
    <text evidence="3">The sequence shown here is derived from an EMBL/GenBank/DDBJ whole genome shotgun (WGS) entry which is preliminary data.</text>
</comment>
<dbReference type="PANTHER" id="PTHR43464:SF92">
    <property type="entry name" value="SLR1071 PROTEIN"/>
    <property type="match status" value="1"/>
</dbReference>
<dbReference type="RefSeq" id="WP_193865457.1">
    <property type="nucleotide sequence ID" value="NZ_JADEYR010000004.1"/>
</dbReference>
<accession>A0ABR9VZU2</accession>
<evidence type="ECO:0000259" key="2">
    <source>
        <dbReference type="Pfam" id="PF08242"/>
    </source>
</evidence>
<gene>
    <name evidence="3" type="ORF">IOE58_05780</name>
</gene>
<dbReference type="InterPro" id="IPR029063">
    <property type="entry name" value="SAM-dependent_MTases_sf"/>
</dbReference>
<keyword evidence="4" id="KW-1185">Reference proteome</keyword>
<dbReference type="GO" id="GO:0008168">
    <property type="term" value="F:methyltransferase activity"/>
    <property type="evidence" value="ECO:0007669"/>
    <property type="project" value="UniProtKB-KW"/>
</dbReference>
<dbReference type="EMBL" id="JADEYR010000004">
    <property type="protein sequence ID" value="MBE9403712.1"/>
    <property type="molecule type" value="Genomic_DNA"/>
</dbReference>
<evidence type="ECO:0000313" key="3">
    <source>
        <dbReference type="EMBL" id="MBE9403712.1"/>
    </source>
</evidence>
<protein>
    <submittedName>
        <fullName evidence="3">Class I SAM-dependent methyltransferase</fullName>
    </submittedName>
</protein>
<proteinExistence type="predicted"/>
<dbReference type="GO" id="GO:0032259">
    <property type="term" value="P:methylation"/>
    <property type="evidence" value="ECO:0007669"/>
    <property type="project" value="UniProtKB-KW"/>
</dbReference>
<evidence type="ECO:0000313" key="4">
    <source>
        <dbReference type="Proteomes" id="UP000644727"/>
    </source>
</evidence>
<keyword evidence="3" id="KW-0808">Transferase</keyword>
<dbReference type="PANTHER" id="PTHR43464">
    <property type="entry name" value="METHYLTRANSFERASE"/>
    <property type="match status" value="1"/>
</dbReference>
<dbReference type="InterPro" id="IPR013217">
    <property type="entry name" value="Methyltransf_12"/>
</dbReference>
<reference evidence="3 4" key="1">
    <citation type="submission" date="2020-10" db="EMBL/GenBank/DDBJ databases">
        <title>Draft genome and description of Brachybacterium epidermidis sp nov.</title>
        <authorList>
            <person name="Boxberger M."/>
            <person name="La Scola B."/>
        </authorList>
    </citation>
    <scope>NUCLEOTIDE SEQUENCE [LARGE SCALE GENOMIC DNA]</scope>
    <source>
        <strain evidence="3 4">Marseille-Q2903</strain>
    </source>
</reference>
<feature type="domain" description="Methyltransferase type 12" evidence="2">
    <location>
        <begin position="49"/>
        <end position="148"/>
    </location>
</feature>
<evidence type="ECO:0000256" key="1">
    <source>
        <dbReference type="SAM" id="MobiDB-lite"/>
    </source>
</evidence>
<sequence>MDLRTTPNPLIRGAVRSLKRLNDRHPWDHNQHFHRWILRALPSRCESVLDVGCGRGDLVAVLAERIPRVDGIDPDPMMAEVADARFRGDPRVRIHRASFEEITCGGAGDSNRATARYDAITMVASLHHMDLERALAAADGLLRPGGHLLVVALTASRGPLDTAWDALNVLANPVIGLIKHPRPATAESIDTDMPVRDPAMGFAELRTRTRAVLPGARLRRREGFRVTLAWQKPPEHPHRPRARSGGGGPRSQRGA</sequence>
<dbReference type="Proteomes" id="UP000644727">
    <property type="component" value="Unassembled WGS sequence"/>
</dbReference>
<name>A0ABR9VZU2_9MICO</name>